<keyword evidence="4" id="KW-0411">Iron-sulfur</keyword>
<sequence>MPEATRRTVLCGLLALAGTAACGPAAPRRTGGTGTAKPGAQLTTLADLPATGGKLVDVEGGGVLLVVRAGDGTVRAFDPRCPHTGALVNPPAGGQIDCPLHGSTFDGETGALRKGPASSSLRAVPVKVEHDRVLLG</sequence>
<dbReference type="EMBL" id="JAGIOO010000001">
    <property type="protein sequence ID" value="MBP2478286.1"/>
    <property type="molecule type" value="Genomic_DNA"/>
</dbReference>
<comment type="caution">
    <text evidence="6">The sequence shown here is derived from an EMBL/GenBank/DDBJ whole genome shotgun (WGS) entry which is preliminary data.</text>
</comment>
<dbReference type="RefSeq" id="WP_086787510.1">
    <property type="nucleotide sequence ID" value="NZ_JAGIOO010000001.1"/>
</dbReference>
<evidence type="ECO:0000313" key="6">
    <source>
        <dbReference type="EMBL" id="MBP2478286.1"/>
    </source>
</evidence>
<evidence type="ECO:0000256" key="2">
    <source>
        <dbReference type="ARBA" id="ARBA00022723"/>
    </source>
</evidence>
<dbReference type="Pfam" id="PF00355">
    <property type="entry name" value="Rieske"/>
    <property type="match status" value="1"/>
</dbReference>
<keyword evidence="7" id="KW-1185">Reference proteome</keyword>
<keyword evidence="3" id="KW-0408">Iron</keyword>
<dbReference type="CDD" id="cd03467">
    <property type="entry name" value="Rieske"/>
    <property type="match status" value="1"/>
</dbReference>
<accession>A0ABS5AP04</accession>
<dbReference type="Proteomes" id="UP001519363">
    <property type="component" value="Unassembled WGS sequence"/>
</dbReference>
<feature type="domain" description="Rieske" evidence="5">
    <location>
        <begin position="40"/>
        <end position="135"/>
    </location>
</feature>
<evidence type="ECO:0000256" key="1">
    <source>
        <dbReference type="ARBA" id="ARBA00022714"/>
    </source>
</evidence>
<dbReference type="InterPro" id="IPR036922">
    <property type="entry name" value="Rieske_2Fe-2S_sf"/>
</dbReference>
<dbReference type="InterPro" id="IPR017941">
    <property type="entry name" value="Rieske_2Fe-2S"/>
</dbReference>
<name>A0ABS5AP04_9PSEU</name>
<protein>
    <submittedName>
        <fullName evidence="6">Nitrite reductase/ring-hydroxylating ferredoxin subunit</fullName>
    </submittedName>
</protein>
<gene>
    <name evidence="6" type="ORF">JOF53_007158</name>
</gene>
<keyword evidence="2" id="KW-0479">Metal-binding</keyword>
<keyword evidence="1" id="KW-0001">2Fe-2S</keyword>
<dbReference type="PROSITE" id="PS51257">
    <property type="entry name" value="PROKAR_LIPOPROTEIN"/>
    <property type="match status" value="1"/>
</dbReference>
<dbReference type="SUPFAM" id="SSF50022">
    <property type="entry name" value="ISP domain"/>
    <property type="match status" value="1"/>
</dbReference>
<proteinExistence type="predicted"/>
<dbReference type="PROSITE" id="PS51296">
    <property type="entry name" value="RIESKE"/>
    <property type="match status" value="1"/>
</dbReference>
<evidence type="ECO:0000259" key="5">
    <source>
        <dbReference type="PROSITE" id="PS51296"/>
    </source>
</evidence>
<evidence type="ECO:0000313" key="7">
    <source>
        <dbReference type="Proteomes" id="UP001519363"/>
    </source>
</evidence>
<dbReference type="InterPro" id="IPR006311">
    <property type="entry name" value="TAT_signal"/>
</dbReference>
<dbReference type="PROSITE" id="PS51318">
    <property type="entry name" value="TAT"/>
    <property type="match status" value="1"/>
</dbReference>
<evidence type="ECO:0000256" key="3">
    <source>
        <dbReference type="ARBA" id="ARBA00023004"/>
    </source>
</evidence>
<organism evidence="6 7">
    <name type="scientific">Crossiella equi</name>
    <dbReference type="NCBI Taxonomy" id="130796"/>
    <lineage>
        <taxon>Bacteria</taxon>
        <taxon>Bacillati</taxon>
        <taxon>Actinomycetota</taxon>
        <taxon>Actinomycetes</taxon>
        <taxon>Pseudonocardiales</taxon>
        <taxon>Pseudonocardiaceae</taxon>
        <taxon>Crossiella</taxon>
    </lineage>
</organism>
<dbReference type="Gene3D" id="2.102.10.10">
    <property type="entry name" value="Rieske [2Fe-2S] iron-sulphur domain"/>
    <property type="match status" value="1"/>
</dbReference>
<reference evidence="6 7" key="1">
    <citation type="submission" date="2021-03" db="EMBL/GenBank/DDBJ databases">
        <title>Sequencing the genomes of 1000 actinobacteria strains.</title>
        <authorList>
            <person name="Klenk H.-P."/>
        </authorList>
    </citation>
    <scope>NUCLEOTIDE SEQUENCE [LARGE SCALE GENOMIC DNA]</scope>
    <source>
        <strain evidence="6 7">DSM 44580</strain>
    </source>
</reference>
<evidence type="ECO:0000256" key="4">
    <source>
        <dbReference type="ARBA" id="ARBA00023014"/>
    </source>
</evidence>